<dbReference type="Proteomes" id="UP000035642">
    <property type="component" value="Unassembled WGS sequence"/>
</dbReference>
<accession>A0A0K0DCW2</accession>
<reference evidence="2" key="2">
    <citation type="submission" date="2017-02" db="UniProtKB">
        <authorList>
            <consortium name="WormBaseParasite"/>
        </authorList>
    </citation>
    <scope>IDENTIFICATION</scope>
</reference>
<sequence>MMGCWVSVFDSSLRGRLVFPGNSRSKLPGLRAALSFVYVLSQNKYYYFAIDIASEAVSAFERLAIPVDKSSSTNEGLDGESVRTPLQENNAFANLPSVIRPKVEEVRARKFRSARGGEVAFSVDGSPLVVPRNVTDDLESAAFKQGASEPCATHTLLSIDLLIIGALNVYTTHFKKIITGDGETLTPASRDAVSTVKRLVLKKISEVQRSPPQSL</sequence>
<organism evidence="1 2">
    <name type="scientific">Angiostrongylus cantonensis</name>
    <name type="common">Rat lungworm</name>
    <dbReference type="NCBI Taxonomy" id="6313"/>
    <lineage>
        <taxon>Eukaryota</taxon>
        <taxon>Metazoa</taxon>
        <taxon>Ecdysozoa</taxon>
        <taxon>Nematoda</taxon>
        <taxon>Chromadorea</taxon>
        <taxon>Rhabditida</taxon>
        <taxon>Rhabditina</taxon>
        <taxon>Rhabditomorpha</taxon>
        <taxon>Strongyloidea</taxon>
        <taxon>Metastrongylidae</taxon>
        <taxon>Angiostrongylus</taxon>
    </lineage>
</organism>
<name>A0A0K0DCW2_ANGCA</name>
<keyword evidence="1" id="KW-1185">Reference proteome</keyword>
<proteinExistence type="predicted"/>
<reference evidence="1" key="1">
    <citation type="submission" date="2012-09" db="EMBL/GenBank/DDBJ databases">
        <authorList>
            <person name="Martin A.A."/>
        </authorList>
    </citation>
    <scope>NUCLEOTIDE SEQUENCE</scope>
</reference>
<evidence type="ECO:0000313" key="2">
    <source>
        <dbReference type="WBParaSite" id="ACAC_0000846601-mRNA-1"/>
    </source>
</evidence>
<evidence type="ECO:0000313" key="1">
    <source>
        <dbReference type="Proteomes" id="UP000035642"/>
    </source>
</evidence>
<protein>
    <submittedName>
        <fullName evidence="2">Uncharacterized protein</fullName>
    </submittedName>
</protein>
<dbReference type="WBParaSite" id="ACAC_0000846601-mRNA-1">
    <property type="protein sequence ID" value="ACAC_0000846601-mRNA-1"/>
    <property type="gene ID" value="ACAC_0000846601"/>
</dbReference>
<dbReference type="AlphaFoldDB" id="A0A0K0DCW2"/>